<dbReference type="EMBL" id="JBHTAS010000001">
    <property type="protein sequence ID" value="MFC7140898.1"/>
    <property type="molecule type" value="Genomic_DNA"/>
</dbReference>
<keyword evidence="2 6" id="KW-0012">Acyltransferase</keyword>
<feature type="domain" description="N-acetyltransferase" evidence="5">
    <location>
        <begin position="12"/>
        <end position="175"/>
    </location>
</feature>
<dbReference type="PANTHER" id="PTHR43792">
    <property type="entry name" value="GNAT FAMILY, PUTATIVE (AFU_ORTHOLOGUE AFUA_3G00765)-RELATED-RELATED"/>
    <property type="match status" value="1"/>
</dbReference>
<organism evidence="6 7">
    <name type="scientific">Halosimplex aquaticum</name>
    <dbReference type="NCBI Taxonomy" id="3026162"/>
    <lineage>
        <taxon>Archaea</taxon>
        <taxon>Methanobacteriati</taxon>
        <taxon>Methanobacteriota</taxon>
        <taxon>Stenosarchaea group</taxon>
        <taxon>Halobacteria</taxon>
        <taxon>Halobacteriales</taxon>
        <taxon>Haloarculaceae</taxon>
        <taxon>Halosimplex</taxon>
    </lineage>
</organism>
<dbReference type="InterPro" id="IPR051531">
    <property type="entry name" value="N-acetyltransferase"/>
</dbReference>
<dbReference type="RefSeq" id="WP_274321981.1">
    <property type="nucleotide sequence ID" value="NZ_CP118158.1"/>
</dbReference>
<keyword evidence="7" id="KW-1185">Reference proteome</keyword>
<evidence type="ECO:0000256" key="4">
    <source>
        <dbReference type="SAM" id="MobiDB-lite"/>
    </source>
</evidence>
<dbReference type="PROSITE" id="PS51186">
    <property type="entry name" value="GNAT"/>
    <property type="match status" value="1"/>
</dbReference>
<dbReference type="InterPro" id="IPR000182">
    <property type="entry name" value="GNAT_dom"/>
</dbReference>
<comment type="caution">
    <text evidence="6">The sequence shown here is derived from an EMBL/GenBank/DDBJ whole genome shotgun (WGS) entry which is preliminary data.</text>
</comment>
<dbReference type="PANTHER" id="PTHR43792:SF8">
    <property type="entry name" value="[RIBOSOMAL PROTEIN US5]-ALANINE N-ACETYLTRANSFERASE"/>
    <property type="match status" value="1"/>
</dbReference>
<name>A0ABD5Y0H7_9EURY</name>
<feature type="region of interest" description="Disordered" evidence="4">
    <location>
        <begin position="179"/>
        <end position="202"/>
    </location>
</feature>
<dbReference type="Pfam" id="PF13302">
    <property type="entry name" value="Acetyltransf_3"/>
    <property type="match status" value="1"/>
</dbReference>
<proteinExistence type="inferred from homology"/>
<dbReference type="SUPFAM" id="SSF55729">
    <property type="entry name" value="Acyl-CoA N-acyltransferases (Nat)"/>
    <property type="match status" value="1"/>
</dbReference>
<comment type="similarity">
    <text evidence="3">Belongs to the acetyltransferase family. RimJ subfamily.</text>
</comment>
<evidence type="ECO:0000313" key="6">
    <source>
        <dbReference type="EMBL" id="MFC7140898.1"/>
    </source>
</evidence>
<gene>
    <name evidence="6" type="ORF">ACFQMA_13825</name>
</gene>
<dbReference type="Proteomes" id="UP001596432">
    <property type="component" value="Unassembled WGS sequence"/>
</dbReference>
<reference evidence="6 7" key="1">
    <citation type="journal article" date="2019" name="Int. J. Syst. Evol. Microbiol.">
        <title>The Global Catalogue of Microorganisms (GCM) 10K type strain sequencing project: providing services to taxonomists for standard genome sequencing and annotation.</title>
        <authorList>
            <consortium name="The Broad Institute Genomics Platform"/>
            <consortium name="The Broad Institute Genome Sequencing Center for Infectious Disease"/>
            <person name="Wu L."/>
            <person name="Ma J."/>
        </authorList>
    </citation>
    <scope>NUCLEOTIDE SEQUENCE [LARGE SCALE GENOMIC DNA]</scope>
    <source>
        <strain evidence="6 7">XZYJT29</strain>
    </source>
</reference>
<dbReference type="EC" id="2.3.-.-" evidence="6"/>
<dbReference type="Gene3D" id="3.40.630.30">
    <property type="match status" value="1"/>
</dbReference>
<dbReference type="AlphaFoldDB" id="A0ABD5Y0H7"/>
<dbReference type="GeneID" id="78821204"/>
<keyword evidence="1 6" id="KW-0808">Transferase</keyword>
<dbReference type="InterPro" id="IPR016181">
    <property type="entry name" value="Acyl_CoA_acyltransferase"/>
</dbReference>
<evidence type="ECO:0000313" key="7">
    <source>
        <dbReference type="Proteomes" id="UP001596432"/>
    </source>
</evidence>
<dbReference type="GO" id="GO:0016746">
    <property type="term" value="F:acyltransferase activity"/>
    <property type="evidence" value="ECO:0007669"/>
    <property type="project" value="UniProtKB-KW"/>
</dbReference>
<evidence type="ECO:0000256" key="1">
    <source>
        <dbReference type="ARBA" id="ARBA00022679"/>
    </source>
</evidence>
<protein>
    <submittedName>
        <fullName evidence="6">GNAT family N-acetyltransferase</fullName>
        <ecNumber evidence="6">2.3.-.-</ecNumber>
    </submittedName>
</protein>
<sequence>MPGPVFLRGDGVTLRPVEESDYEFLQRHANNPAVRSGFGGGAPTSADDVADRIEEVTESDDSETFLVCAAGGNDSESVQRVGEAFCFDLYERRGSVEIGYWIAPDHQGNGYATAAAELLVEYCFAERRLRKVDARVLAFNDGSRRVLEKVGFEPEGRRRDEYYVDGEYVDAELYGLVADDWDGPRDDASDADRGAESNGGDR</sequence>
<evidence type="ECO:0000256" key="2">
    <source>
        <dbReference type="ARBA" id="ARBA00023315"/>
    </source>
</evidence>
<evidence type="ECO:0000256" key="3">
    <source>
        <dbReference type="ARBA" id="ARBA00038502"/>
    </source>
</evidence>
<accession>A0ABD5Y0H7</accession>
<feature type="compositionally biased region" description="Basic and acidic residues" evidence="4">
    <location>
        <begin position="182"/>
        <end position="202"/>
    </location>
</feature>
<evidence type="ECO:0000259" key="5">
    <source>
        <dbReference type="PROSITE" id="PS51186"/>
    </source>
</evidence>